<dbReference type="AlphaFoldDB" id="A0A9D7F5B1"/>
<accession>A0A9D7F5B1</accession>
<evidence type="ECO:0000313" key="2">
    <source>
        <dbReference type="EMBL" id="MBK7422365.1"/>
    </source>
</evidence>
<name>A0A9D7F5B1_9RHOO</name>
<sequence length="160" mass="17401">MLGGLGENALPCHLFDMARSLPVGIIQGARSNTLFRFLHRLVRQLCVSHKTFLISALDLLAVISVSMILNLIIQGRLDADVNGISANFQEKIVAGVAALKVALDPSRDMLLVATDALHKGALQVTLELSGEDTKSGIWRVSRRANRPTHELWLQGGLVEN</sequence>
<keyword evidence="1" id="KW-0472">Membrane</keyword>
<gene>
    <name evidence="2" type="ORF">IPJ48_04315</name>
</gene>
<keyword evidence="1" id="KW-1133">Transmembrane helix</keyword>
<organism evidence="2 3">
    <name type="scientific">Candidatus Propionivibrio dominans</name>
    <dbReference type="NCBI Taxonomy" id="2954373"/>
    <lineage>
        <taxon>Bacteria</taxon>
        <taxon>Pseudomonadati</taxon>
        <taxon>Pseudomonadota</taxon>
        <taxon>Betaproteobacteria</taxon>
        <taxon>Rhodocyclales</taxon>
        <taxon>Rhodocyclaceae</taxon>
        <taxon>Propionivibrio</taxon>
    </lineage>
</organism>
<proteinExistence type="predicted"/>
<reference evidence="2" key="1">
    <citation type="submission" date="2020-10" db="EMBL/GenBank/DDBJ databases">
        <title>Connecting structure to function with the recovery of over 1000 high-quality activated sludge metagenome-assembled genomes encoding full-length rRNA genes using long-read sequencing.</title>
        <authorList>
            <person name="Singleton C.M."/>
            <person name="Petriglieri F."/>
            <person name="Kristensen J.M."/>
            <person name="Kirkegaard R.H."/>
            <person name="Michaelsen T.Y."/>
            <person name="Andersen M.H."/>
            <person name="Karst S.M."/>
            <person name="Dueholm M.S."/>
            <person name="Nielsen P.H."/>
            <person name="Albertsen M."/>
        </authorList>
    </citation>
    <scope>NUCLEOTIDE SEQUENCE</scope>
    <source>
        <strain evidence="2">EsbW_18-Q3-R4-48_MAXAC.044</strain>
    </source>
</reference>
<protein>
    <submittedName>
        <fullName evidence="2">Uncharacterized protein</fullName>
    </submittedName>
</protein>
<comment type="caution">
    <text evidence="2">The sequence shown here is derived from an EMBL/GenBank/DDBJ whole genome shotgun (WGS) entry which is preliminary data.</text>
</comment>
<dbReference type="EMBL" id="JADJNC010000006">
    <property type="protein sequence ID" value="MBK7422365.1"/>
    <property type="molecule type" value="Genomic_DNA"/>
</dbReference>
<dbReference type="Proteomes" id="UP000886602">
    <property type="component" value="Unassembled WGS sequence"/>
</dbReference>
<evidence type="ECO:0000256" key="1">
    <source>
        <dbReference type="SAM" id="Phobius"/>
    </source>
</evidence>
<keyword evidence="1" id="KW-0812">Transmembrane</keyword>
<feature type="transmembrane region" description="Helical" evidence="1">
    <location>
        <begin position="52"/>
        <end position="73"/>
    </location>
</feature>
<evidence type="ECO:0000313" key="3">
    <source>
        <dbReference type="Proteomes" id="UP000886602"/>
    </source>
</evidence>